<dbReference type="PANTHER" id="PTHR10411:SF8">
    <property type="entry name" value="FI09246P"/>
    <property type="match status" value="1"/>
</dbReference>
<keyword evidence="4" id="KW-1185">Reference proteome</keyword>
<evidence type="ECO:0000313" key="3">
    <source>
        <dbReference type="EMBL" id="OWF48866.1"/>
    </source>
</evidence>
<dbReference type="GO" id="GO:0005737">
    <property type="term" value="C:cytoplasm"/>
    <property type="evidence" value="ECO:0007669"/>
    <property type="project" value="TreeGrafter"/>
</dbReference>
<organism evidence="3 4">
    <name type="scientific">Mizuhopecten yessoensis</name>
    <name type="common">Japanese scallop</name>
    <name type="synonym">Patinopecten yessoensis</name>
    <dbReference type="NCBI Taxonomy" id="6573"/>
    <lineage>
        <taxon>Eukaryota</taxon>
        <taxon>Metazoa</taxon>
        <taxon>Spiralia</taxon>
        <taxon>Lophotrochozoa</taxon>
        <taxon>Mollusca</taxon>
        <taxon>Bivalvia</taxon>
        <taxon>Autobranchia</taxon>
        <taxon>Pteriomorphia</taxon>
        <taxon>Pectinida</taxon>
        <taxon>Pectinoidea</taxon>
        <taxon>Pectinidae</taxon>
        <taxon>Mizuhopecten</taxon>
    </lineage>
</organism>
<proteinExistence type="inferred from homology"/>
<dbReference type="OrthoDB" id="5976967at2759"/>
<accession>A0A210QJK6</accession>
<gene>
    <name evidence="3" type="ORF">KP79_PYT08746</name>
</gene>
<evidence type="ECO:0000256" key="1">
    <source>
        <dbReference type="ARBA" id="ARBA00007361"/>
    </source>
</evidence>
<dbReference type="Pfam" id="PF01248">
    <property type="entry name" value="Ribosomal_L7Ae"/>
    <property type="match status" value="1"/>
</dbReference>
<dbReference type="GO" id="GO:0051726">
    <property type="term" value="P:regulation of cell cycle"/>
    <property type="evidence" value="ECO:0007669"/>
    <property type="project" value="InterPro"/>
</dbReference>
<reference evidence="3 4" key="1">
    <citation type="journal article" date="2017" name="Nat. Ecol. Evol.">
        <title>Scallop genome provides insights into evolution of bilaterian karyotype and development.</title>
        <authorList>
            <person name="Wang S."/>
            <person name="Zhang J."/>
            <person name="Jiao W."/>
            <person name="Li J."/>
            <person name="Xun X."/>
            <person name="Sun Y."/>
            <person name="Guo X."/>
            <person name="Huan P."/>
            <person name="Dong B."/>
            <person name="Zhang L."/>
            <person name="Hu X."/>
            <person name="Sun X."/>
            <person name="Wang J."/>
            <person name="Zhao C."/>
            <person name="Wang Y."/>
            <person name="Wang D."/>
            <person name="Huang X."/>
            <person name="Wang R."/>
            <person name="Lv J."/>
            <person name="Li Y."/>
            <person name="Zhang Z."/>
            <person name="Liu B."/>
            <person name="Lu W."/>
            <person name="Hui Y."/>
            <person name="Liang J."/>
            <person name="Zhou Z."/>
            <person name="Hou R."/>
            <person name="Li X."/>
            <person name="Liu Y."/>
            <person name="Li H."/>
            <person name="Ning X."/>
            <person name="Lin Y."/>
            <person name="Zhao L."/>
            <person name="Xing Q."/>
            <person name="Dou J."/>
            <person name="Li Y."/>
            <person name="Mao J."/>
            <person name="Guo H."/>
            <person name="Dou H."/>
            <person name="Li T."/>
            <person name="Mu C."/>
            <person name="Jiang W."/>
            <person name="Fu Q."/>
            <person name="Fu X."/>
            <person name="Miao Y."/>
            <person name="Liu J."/>
            <person name="Yu Q."/>
            <person name="Li R."/>
            <person name="Liao H."/>
            <person name="Li X."/>
            <person name="Kong Y."/>
            <person name="Jiang Z."/>
            <person name="Chourrout D."/>
            <person name="Li R."/>
            <person name="Bao Z."/>
        </authorList>
    </citation>
    <scope>NUCLEOTIDE SEQUENCE [LARGE SCALE GENOMIC DNA]</scope>
    <source>
        <strain evidence="3 4">PY_sf001</strain>
    </source>
</reference>
<dbReference type="SUPFAM" id="SSF55315">
    <property type="entry name" value="L30e-like"/>
    <property type="match status" value="1"/>
</dbReference>
<comment type="caution">
    <text evidence="3">The sequence shown here is derived from an EMBL/GenBank/DDBJ whole genome shotgun (WGS) entry which is preliminary data.</text>
</comment>
<evidence type="ECO:0000313" key="4">
    <source>
        <dbReference type="Proteomes" id="UP000242188"/>
    </source>
</evidence>
<dbReference type="InterPro" id="IPR004038">
    <property type="entry name" value="Ribosomal_eL8/eL30/eS12/Gad45"/>
</dbReference>
<dbReference type="Gene3D" id="3.30.1330.30">
    <property type="match status" value="1"/>
</dbReference>
<feature type="domain" description="Ribosomal protein eL8/eL30/eS12/Gadd45" evidence="2">
    <location>
        <begin position="45"/>
        <end position="122"/>
    </location>
</feature>
<dbReference type="InterPro" id="IPR029064">
    <property type="entry name" value="Ribosomal_eL30-like_sf"/>
</dbReference>
<protein>
    <submittedName>
        <fullName evidence="3">Growth arrest and DNA damage-inducible protein GADD45 alpha</fullName>
    </submittedName>
</protein>
<evidence type="ECO:0000259" key="2">
    <source>
        <dbReference type="Pfam" id="PF01248"/>
    </source>
</evidence>
<dbReference type="AlphaFoldDB" id="A0A210QJK6"/>
<dbReference type="Proteomes" id="UP000242188">
    <property type="component" value="Unassembled WGS sequence"/>
</dbReference>
<dbReference type="InterPro" id="IPR024824">
    <property type="entry name" value="GADD45"/>
</dbReference>
<comment type="similarity">
    <text evidence="1">Belongs to the GADD45 family.</text>
</comment>
<name>A0A210QJK6_MIZYE</name>
<sequence length="175" mass="20381">MIVKISQHLKNIERKEEKSTVNMTLTDINNNTAEQRNMAKISFTFKETLQQAVKEGRITIGGYQCAKQMQGKSDRFAFCVFPEQTTDDAMTSIERILLEAYCREHRIRIVRVDNSKNLGKLFCKIANKRYNRENDYNCVLVEKSRNSISLDEVLFMESHRQAMKADPWHVTEIPS</sequence>
<dbReference type="PANTHER" id="PTHR10411">
    <property type="entry name" value="GROWTH ARREST AND DNA DAMAGE-INDUCIBLE PROTEIN GADD45"/>
    <property type="match status" value="1"/>
</dbReference>
<dbReference type="GO" id="GO:0005634">
    <property type="term" value="C:nucleus"/>
    <property type="evidence" value="ECO:0007669"/>
    <property type="project" value="InterPro"/>
</dbReference>
<dbReference type="EMBL" id="NEDP02003363">
    <property type="protein sequence ID" value="OWF48866.1"/>
    <property type="molecule type" value="Genomic_DNA"/>
</dbReference>